<evidence type="ECO:0000313" key="2">
    <source>
        <dbReference type="Proteomes" id="UP000622797"/>
    </source>
</evidence>
<keyword evidence="2" id="KW-1185">Reference proteome</keyword>
<organism evidence="1 2">
    <name type="scientific">Fusarium sarcochroum</name>
    <dbReference type="NCBI Taxonomy" id="1208366"/>
    <lineage>
        <taxon>Eukaryota</taxon>
        <taxon>Fungi</taxon>
        <taxon>Dikarya</taxon>
        <taxon>Ascomycota</taxon>
        <taxon>Pezizomycotina</taxon>
        <taxon>Sordariomycetes</taxon>
        <taxon>Hypocreomycetidae</taxon>
        <taxon>Hypocreales</taxon>
        <taxon>Nectriaceae</taxon>
        <taxon>Fusarium</taxon>
        <taxon>Fusarium lateritium species complex</taxon>
    </lineage>
</organism>
<reference evidence="1" key="1">
    <citation type="journal article" date="2020" name="BMC Genomics">
        <title>Correction to: Identification and distribution of gene clusters required for synthesis of sphingolipid metabolism inhibitors in diverse species of the filamentous fungus Fusarium.</title>
        <authorList>
            <person name="Kim H.S."/>
            <person name="Lohmar J.M."/>
            <person name="Busman M."/>
            <person name="Brown D.W."/>
            <person name="Naumann T.A."/>
            <person name="Divon H.H."/>
            <person name="Lysoe E."/>
            <person name="Uhlig S."/>
            <person name="Proctor R.H."/>
        </authorList>
    </citation>
    <scope>NUCLEOTIDE SEQUENCE</scope>
    <source>
        <strain evidence="1">NRRL 20472</strain>
    </source>
</reference>
<accession>A0A8H4U6L3</accession>
<name>A0A8H4U6L3_9HYPO</name>
<dbReference type="AlphaFoldDB" id="A0A8H4U6L3"/>
<reference evidence="1" key="2">
    <citation type="submission" date="2020-05" db="EMBL/GenBank/DDBJ databases">
        <authorList>
            <person name="Kim H.-S."/>
            <person name="Proctor R.H."/>
            <person name="Brown D.W."/>
        </authorList>
    </citation>
    <scope>NUCLEOTIDE SEQUENCE</scope>
    <source>
        <strain evidence="1">NRRL 20472</strain>
    </source>
</reference>
<proteinExistence type="predicted"/>
<gene>
    <name evidence="1" type="ORF">FSARC_2266</name>
</gene>
<dbReference type="OrthoDB" id="4367324at2759"/>
<sequence length="298" mass="32737">MTTQSIQNILAMPSLNLILDTNDSKLNHPVGAFEIDSSNMSRWDEFSLTNISGVFGHILCQPSSMNIDPGTLVTDRLCGRLSDLQYYAFKPLLTTVESLMTEGARLLGQRLGPPTVISSIQNAPLIAQGGSGGLRPSLAFFVDTQPRVNLLVGCVQLSGAWSSNDLEAQTSRAMWPIERLARYAKYGGTRYSFIMTDVELVVVYFFRMTSGKFGAQWQAIPRSACGEGTMTVSLAIWSLVMMSLNREHRAVAGQLDTLPINIWWKQGNAESGFVYQHHLSGRQLPFLPMGAVGVDKKA</sequence>
<evidence type="ECO:0000313" key="1">
    <source>
        <dbReference type="EMBL" id="KAF4970753.1"/>
    </source>
</evidence>
<protein>
    <submittedName>
        <fullName evidence="1">Uncharacterized protein</fullName>
    </submittedName>
</protein>
<dbReference type="EMBL" id="JABEXW010000111">
    <property type="protein sequence ID" value="KAF4970753.1"/>
    <property type="molecule type" value="Genomic_DNA"/>
</dbReference>
<dbReference type="Proteomes" id="UP000622797">
    <property type="component" value="Unassembled WGS sequence"/>
</dbReference>
<comment type="caution">
    <text evidence="1">The sequence shown here is derived from an EMBL/GenBank/DDBJ whole genome shotgun (WGS) entry which is preliminary data.</text>
</comment>